<sequence length="105" mass="12330">MTLKKLPKVPSAIYLLFNNITNAVKKLLIFLIIPKPQLPWWVKIETTIPRCTYFFGPFDNLLEAKLFQPGYVQDLEEEQAQGITVKIEQRNVTQLTIIEEEEEYF</sequence>
<name>K9XZL4_STAC7</name>
<dbReference type="AlphaFoldDB" id="K9XZL4"/>
<dbReference type="KEGG" id="scs:Sta7437_3594"/>
<keyword evidence="2" id="KW-1185">Reference proteome</keyword>
<dbReference type="InterPro" id="IPR014945">
    <property type="entry name" value="DUF1816"/>
</dbReference>
<dbReference type="HOGENOM" id="CLU_2234917_0_0_3"/>
<dbReference type="Proteomes" id="UP000010473">
    <property type="component" value="Chromosome"/>
</dbReference>
<dbReference type="eggNOG" id="COG2199">
    <property type="taxonomic scope" value="Bacteria"/>
</dbReference>
<dbReference type="EMBL" id="CP003653">
    <property type="protein sequence ID" value="AFZ37092.1"/>
    <property type="molecule type" value="Genomic_DNA"/>
</dbReference>
<reference evidence="2" key="1">
    <citation type="journal article" date="2013" name="Proc. Natl. Acad. Sci. U.S.A.">
        <title>Improving the coverage of the cyanobacterial phylum using diversity-driven genome sequencing.</title>
        <authorList>
            <person name="Shih P.M."/>
            <person name="Wu D."/>
            <person name="Latifi A."/>
            <person name="Axen S.D."/>
            <person name="Fewer D.P."/>
            <person name="Talla E."/>
            <person name="Calteau A."/>
            <person name="Cai F."/>
            <person name="Tandeau de Marsac N."/>
            <person name="Rippka R."/>
            <person name="Herdman M."/>
            <person name="Sivonen K."/>
            <person name="Coursin T."/>
            <person name="Laurent T."/>
            <person name="Goodwin L."/>
            <person name="Nolan M."/>
            <person name="Davenport K.W."/>
            <person name="Han C.S."/>
            <person name="Rubin E.M."/>
            <person name="Eisen J.A."/>
            <person name="Woyke T."/>
            <person name="Gugger M."/>
            <person name="Kerfeld C.A."/>
        </authorList>
    </citation>
    <scope>NUCLEOTIDE SEQUENCE [LARGE SCALE GENOMIC DNA]</scope>
    <source>
        <strain evidence="2">ATCC 29371 / PCC 7437</strain>
    </source>
</reference>
<accession>K9XZL4</accession>
<proteinExistence type="predicted"/>
<evidence type="ECO:0008006" key="3">
    <source>
        <dbReference type="Google" id="ProtNLM"/>
    </source>
</evidence>
<gene>
    <name evidence="1" type="ordered locus">Sta7437_3594</name>
</gene>
<dbReference type="Pfam" id="PF08846">
    <property type="entry name" value="DUF1816"/>
    <property type="match status" value="1"/>
</dbReference>
<dbReference type="STRING" id="111780.Sta7437_3594"/>
<dbReference type="RefSeq" id="WP_015194754.1">
    <property type="nucleotide sequence ID" value="NC_019748.1"/>
</dbReference>
<evidence type="ECO:0000313" key="2">
    <source>
        <dbReference type="Proteomes" id="UP000010473"/>
    </source>
</evidence>
<evidence type="ECO:0000313" key="1">
    <source>
        <dbReference type="EMBL" id="AFZ37092.1"/>
    </source>
</evidence>
<organism evidence="1 2">
    <name type="scientific">Stanieria cyanosphaera (strain ATCC 29371 / PCC 7437)</name>
    <dbReference type="NCBI Taxonomy" id="111780"/>
    <lineage>
        <taxon>Bacteria</taxon>
        <taxon>Bacillati</taxon>
        <taxon>Cyanobacteriota</taxon>
        <taxon>Cyanophyceae</taxon>
        <taxon>Pleurocapsales</taxon>
        <taxon>Dermocarpellaceae</taxon>
        <taxon>Stanieria</taxon>
    </lineage>
</organism>
<protein>
    <recommendedName>
        <fullName evidence="3">DUF1816 domain-containing protein</fullName>
    </recommendedName>
</protein>